<evidence type="ECO:0000313" key="1">
    <source>
        <dbReference type="EMBL" id="MFC3193829.1"/>
    </source>
</evidence>
<sequence>MTVTFDNGTPITDDTNIQLSTSDVQVAPISRLDDPETTDINEFTTLFGSVGSDSAGGTGTFFIHAVAPGTVTLTASAVDPQTGRTSRATFNYTITQGPEPFERLEVEAVQQSLPANVFDLTPQQAFRTVYNTEAEISFRDPLGNFVSPGATGDQSTVEVSINPLSVAAFSTLDDPTTEEINEIFVTLGSAPVDMVAGKGKIFIWPRDPGIATITVNAFDQFTGETIATQYDIEVVSGGSTDLPTSIRLVGSGANYINGSGGAQSQVVQVFVDASDVPVGNPNGFNNVMVDINTDGPNSGEKISGVNAQGQNVQGSSINIPTNNGVASLQLLSGNSANTVIMTTTTDRADNNVDNGLQDPITAQRSFAISDGILFGLDITIPNLNNLFINNVSDQVSTETGLGNLDGTYTMTISAIGTDKGGNPALPQQIQFGLIDSPIVGFPQDGPGTFVISGTDGDPQEGGSLFTSVGGEFQTAGGGAQPGDTLLVFGEEILGNEDLESAVTVQSVNSQTSITIAEDFNRNDLTGTIVNDLGIFPYIVGRAVDGNILATANIDDNGVASTEINYPVSKLGKIAGIYAKGQGVTVNNVTRSVTDSELILYPGIASIPSAGLNAFITVAPSVIPANMETAVTVCVYDAAQHPIQGANIQWAFLGTGNGFIDGVLGSGIMDNRSGADGCATGIANPTGIITSGTDTGYVFNVGNITCQTDNDNVCIQVADPGAIYLSATPAFHNNSGVKIIDLFLFGGNGQGIPNVPLFVSCQSSGGELRVQVEPGATDENGMTTSNIFAALDGINESFSGTCDFTTGEGSPTATVTFNGIDLCTLNTSPLPPGCGP</sequence>
<proteinExistence type="predicted"/>
<dbReference type="EMBL" id="JBHRTS010000003">
    <property type="protein sequence ID" value="MFC3193829.1"/>
    <property type="molecule type" value="Genomic_DNA"/>
</dbReference>
<name>A0ABV7JAA6_9GAMM</name>
<reference evidence="2" key="1">
    <citation type="journal article" date="2019" name="Int. J. Syst. Evol. Microbiol.">
        <title>The Global Catalogue of Microorganisms (GCM) 10K type strain sequencing project: providing services to taxonomists for standard genome sequencing and annotation.</title>
        <authorList>
            <consortium name="The Broad Institute Genomics Platform"/>
            <consortium name="The Broad Institute Genome Sequencing Center for Infectious Disease"/>
            <person name="Wu L."/>
            <person name="Ma J."/>
        </authorList>
    </citation>
    <scope>NUCLEOTIDE SEQUENCE [LARGE SCALE GENOMIC DNA]</scope>
    <source>
        <strain evidence="2">KCTC 42953</strain>
    </source>
</reference>
<evidence type="ECO:0000313" key="2">
    <source>
        <dbReference type="Proteomes" id="UP001595533"/>
    </source>
</evidence>
<comment type="caution">
    <text evidence="1">The sequence shown here is derived from an EMBL/GenBank/DDBJ whole genome shotgun (WGS) entry which is preliminary data.</text>
</comment>
<dbReference type="RefSeq" id="WP_157892809.1">
    <property type="nucleotide sequence ID" value="NZ_JBHRTS010000003.1"/>
</dbReference>
<accession>A0ABV7JAA6</accession>
<gene>
    <name evidence="1" type="ORF">ACFODZ_06215</name>
</gene>
<organism evidence="1 2">
    <name type="scientific">Marinicella sediminis</name>
    <dbReference type="NCBI Taxonomy" id="1792834"/>
    <lineage>
        <taxon>Bacteria</taxon>
        <taxon>Pseudomonadati</taxon>
        <taxon>Pseudomonadota</taxon>
        <taxon>Gammaproteobacteria</taxon>
        <taxon>Lysobacterales</taxon>
        <taxon>Marinicellaceae</taxon>
        <taxon>Marinicella</taxon>
    </lineage>
</organism>
<protein>
    <submittedName>
        <fullName evidence="1">Uncharacterized protein</fullName>
    </submittedName>
</protein>
<keyword evidence="2" id="KW-1185">Reference proteome</keyword>
<dbReference type="Proteomes" id="UP001595533">
    <property type="component" value="Unassembled WGS sequence"/>
</dbReference>